<evidence type="ECO:0000256" key="11">
    <source>
        <dbReference type="ARBA" id="ARBA00050926"/>
    </source>
</evidence>
<evidence type="ECO:0000256" key="7">
    <source>
        <dbReference type="ARBA" id="ARBA00022723"/>
    </source>
</evidence>
<comment type="similarity">
    <text evidence="14">Belongs to the methylthiotransferase family. MiaB subfamily.</text>
</comment>
<keyword evidence="8 14" id="KW-0408">Iron</keyword>
<keyword evidence="2 14" id="KW-0004">4Fe-4S</keyword>
<dbReference type="Gene3D" id="3.80.30.20">
    <property type="entry name" value="tm_1862 like domain"/>
    <property type="match status" value="1"/>
</dbReference>
<comment type="catalytic activity">
    <reaction evidence="13">
        <text>N(6)-dimethylallyladenosine(37) in tRNA + (sulfur carrier)-SH + AH2 + 2 S-adenosyl-L-methionine = 2-methylsulfanyl-N(6)-dimethylallyladenosine(37) in tRNA + (sulfur carrier)-H + 5'-deoxyadenosine + L-methionine + A + S-adenosyl-L-homocysteine + 2 H(+)</text>
        <dbReference type="Rhea" id="RHEA:37067"/>
        <dbReference type="Rhea" id="RHEA-COMP:10375"/>
        <dbReference type="Rhea" id="RHEA-COMP:10376"/>
        <dbReference type="Rhea" id="RHEA-COMP:14737"/>
        <dbReference type="Rhea" id="RHEA-COMP:14739"/>
        <dbReference type="ChEBI" id="CHEBI:13193"/>
        <dbReference type="ChEBI" id="CHEBI:15378"/>
        <dbReference type="ChEBI" id="CHEBI:17319"/>
        <dbReference type="ChEBI" id="CHEBI:17499"/>
        <dbReference type="ChEBI" id="CHEBI:29917"/>
        <dbReference type="ChEBI" id="CHEBI:57844"/>
        <dbReference type="ChEBI" id="CHEBI:57856"/>
        <dbReference type="ChEBI" id="CHEBI:59789"/>
        <dbReference type="ChEBI" id="CHEBI:64428"/>
        <dbReference type="ChEBI" id="CHEBI:74415"/>
        <dbReference type="ChEBI" id="CHEBI:74417"/>
        <dbReference type="EC" id="2.8.4.3"/>
    </reaction>
    <physiologicalReaction direction="left-to-right" evidence="13">
        <dbReference type="Rhea" id="RHEA:37068"/>
    </physiologicalReaction>
</comment>
<dbReference type="EC" id="2.8.4.3" evidence="10 14"/>
<dbReference type="Pfam" id="PF01938">
    <property type="entry name" value="TRAM"/>
    <property type="match status" value="1"/>
</dbReference>
<comment type="function">
    <text evidence="1 14">Catalyzes the methylthiolation of N6-(dimethylallyl)adenosine (i(6)A), leading to the formation of 2-methylthio-N6-(dimethylallyl)adenosine (ms(2)i(6)A) at position 37 in tRNAs that read codons beginning with uridine.</text>
</comment>
<dbReference type="SMART" id="SM00729">
    <property type="entry name" value="Elp3"/>
    <property type="match status" value="1"/>
</dbReference>
<evidence type="ECO:0000259" key="17">
    <source>
        <dbReference type="PROSITE" id="PS51918"/>
    </source>
</evidence>
<keyword evidence="19" id="KW-1185">Reference proteome</keyword>
<dbReference type="InterPro" id="IPR038135">
    <property type="entry name" value="Methylthiotransferase_N_sf"/>
</dbReference>
<evidence type="ECO:0000259" key="16">
    <source>
        <dbReference type="PROSITE" id="PS51449"/>
    </source>
</evidence>
<dbReference type="Proteomes" id="UP000015380">
    <property type="component" value="Chromosome"/>
</dbReference>
<dbReference type="Pfam" id="PF04055">
    <property type="entry name" value="Radical_SAM"/>
    <property type="match status" value="1"/>
</dbReference>
<dbReference type="Pfam" id="PF00919">
    <property type="entry name" value="UPF0004"/>
    <property type="match status" value="1"/>
</dbReference>
<sequence>MTKKLFIRTHGCQMNEYDSEKMADVLAQSHDLRLTDNEKEADVLLLNTCSIREKAQERVFHQLGRWRPLKEKNPDLLIGVGGCVASQEGKIIRRRAPYVDVVFGPQTLHRLPAMLKEAQTKKKLVMDISFPEIEKFDNLPEPRAEGPKAFVSVMEGCSKYCTFCVVPYTRGEEVSRPLDDVIAEVSSLASQGVREVNLLGQNVNAYRGEMSDGDIADFALLLHYVAAIDGIDRIRYTTSHPKEFSESLIQAYEDIPELVDHLHLPVQSGSNSVLARMKRGHEIDLYIEKLQRLKKIRPNMSFSSDFIVGFPQETGEEFEDTIQLIEKIGFDFSFSFIFSARPGTPAAEMPDDIDMDVKKQRLERLQNIITQQTADISKSMVGTVQRLLVEGESKKNSLQMTGRTENNRVVNFAGHTRLKGQFVDVLITEALPYSLRGRVVTAADREASQSLQERRTAS</sequence>
<dbReference type="GO" id="GO:0051539">
    <property type="term" value="F:4 iron, 4 sulfur cluster binding"/>
    <property type="evidence" value="ECO:0007669"/>
    <property type="project" value="UniProtKB-UniRule"/>
</dbReference>
<dbReference type="InterPro" id="IPR058240">
    <property type="entry name" value="rSAM_sf"/>
</dbReference>
<dbReference type="SUPFAM" id="SSF102114">
    <property type="entry name" value="Radical SAM enzymes"/>
    <property type="match status" value="1"/>
</dbReference>
<evidence type="ECO:0000256" key="1">
    <source>
        <dbReference type="ARBA" id="ARBA00003234"/>
    </source>
</evidence>
<evidence type="ECO:0000256" key="2">
    <source>
        <dbReference type="ARBA" id="ARBA00022485"/>
    </source>
</evidence>
<dbReference type="InterPro" id="IPR007197">
    <property type="entry name" value="rSAM"/>
</dbReference>
<comment type="catalytic activity">
    <reaction evidence="11">
        <text>N(6)-dimethylallyladenosine(37) in tRNA + (sulfur carrier)-SH + AH2 + S-adenosyl-L-methionine = 2-thio-N(6)-dimethylallyladenosine(37) in tRNA + (sulfur carrier)-H + 5'-deoxyadenosine + L-methionine + A + H(+)</text>
        <dbReference type="Rhea" id="RHEA:36339"/>
        <dbReference type="Rhea" id="RHEA-COMP:10375"/>
        <dbReference type="Rhea" id="RHEA-COMP:10377"/>
        <dbReference type="Rhea" id="RHEA-COMP:14737"/>
        <dbReference type="Rhea" id="RHEA-COMP:14739"/>
        <dbReference type="ChEBI" id="CHEBI:13193"/>
        <dbReference type="ChEBI" id="CHEBI:15378"/>
        <dbReference type="ChEBI" id="CHEBI:17319"/>
        <dbReference type="ChEBI" id="CHEBI:17499"/>
        <dbReference type="ChEBI" id="CHEBI:29917"/>
        <dbReference type="ChEBI" id="CHEBI:57844"/>
        <dbReference type="ChEBI" id="CHEBI:59789"/>
        <dbReference type="ChEBI" id="CHEBI:64428"/>
        <dbReference type="ChEBI" id="CHEBI:74415"/>
        <dbReference type="ChEBI" id="CHEBI:74416"/>
    </reaction>
    <physiologicalReaction direction="left-to-right" evidence="11">
        <dbReference type="Rhea" id="RHEA:36340"/>
    </physiologicalReaction>
</comment>
<dbReference type="GO" id="GO:0005829">
    <property type="term" value="C:cytosol"/>
    <property type="evidence" value="ECO:0007669"/>
    <property type="project" value="TreeGrafter"/>
</dbReference>
<dbReference type="KEGG" id="cza:CYCME_0789"/>
<keyword evidence="7 14" id="KW-0479">Metal-binding</keyword>
<keyword evidence="9 14" id="KW-0411">Iron-sulfur</keyword>
<evidence type="ECO:0000256" key="10">
    <source>
        <dbReference type="ARBA" id="ARBA00033765"/>
    </source>
</evidence>
<comment type="subcellular location">
    <subcellularLocation>
        <location evidence="14">Cytoplasm</location>
    </subcellularLocation>
</comment>
<feature type="binding site" evidence="14">
    <location>
        <position position="12"/>
    </location>
    <ligand>
        <name>[4Fe-4S] cluster</name>
        <dbReference type="ChEBI" id="CHEBI:49883"/>
        <label>1</label>
    </ligand>
</feature>
<dbReference type="PROSITE" id="PS50926">
    <property type="entry name" value="TRAM"/>
    <property type="match status" value="1"/>
</dbReference>
<accession>S5TVI2</accession>
<protein>
    <recommendedName>
        <fullName evidence="10 14">tRNA-2-methylthio-N(6)-dimethylallyladenosine synthase</fullName>
        <ecNumber evidence="10 14">2.8.4.3</ecNumber>
    </recommendedName>
    <alternativeName>
        <fullName evidence="14">(Dimethylallyl)adenosine tRNA methylthiotransferase MiaB</fullName>
    </alternativeName>
    <alternativeName>
        <fullName evidence="14">tRNA-i(6)A37 methylthiotransferase</fullName>
    </alternativeName>
</protein>
<evidence type="ECO:0000259" key="15">
    <source>
        <dbReference type="PROSITE" id="PS50926"/>
    </source>
</evidence>
<dbReference type="InterPro" id="IPR006463">
    <property type="entry name" value="MiaB_methiolase"/>
</dbReference>
<comment type="catalytic activity">
    <reaction evidence="12">
        <text>2-thio-N(6)-dimethylallyladenosine(37) in tRNA + S-adenosyl-L-methionine = 2-methylsulfanyl-N(6)-dimethylallyladenosine(37) in tRNA + S-adenosyl-L-homocysteine + H(+)</text>
        <dbReference type="Rhea" id="RHEA:37063"/>
        <dbReference type="Rhea" id="RHEA-COMP:10376"/>
        <dbReference type="Rhea" id="RHEA-COMP:10377"/>
        <dbReference type="ChEBI" id="CHEBI:15378"/>
        <dbReference type="ChEBI" id="CHEBI:57856"/>
        <dbReference type="ChEBI" id="CHEBI:59789"/>
        <dbReference type="ChEBI" id="CHEBI:74416"/>
        <dbReference type="ChEBI" id="CHEBI:74417"/>
    </reaction>
    <physiologicalReaction direction="left-to-right" evidence="12">
        <dbReference type="Rhea" id="RHEA:37064"/>
    </physiologicalReaction>
</comment>
<dbReference type="PROSITE" id="PS51449">
    <property type="entry name" value="MTTASE_N"/>
    <property type="match status" value="1"/>
</dbReference>
<evidence type="ECO:0000256" key="6">
    <source>
        <dbReference type="ARBA" id="ARBA00022694"/>
    </source>
</evidence>
<keyword evidence="3 14" id="KW-0963">Cytoplasm</keyword>
<dbReference type="SFLD" id="SFLDS00029">
    <property type="entry name" value="Radical_SAM"/>
    <property type="match status" value="1"/>
</dbReference>
<dbReference type="InterPro" id="IPR023404">
    <property type="entry name" value="rSAM_horseshoe"/>
</dbReference>
<dbReference type="GO" id="GO:0046872">
    <property type="term" value="F:metal ion binding"/>
    <property type="evidence" value="ECO:0007669"/>
    <property type="project" value="UniProtKB-KW"/>
</dbReference>
<dbReference type="Gene3D" id="3.40.50.12160">
    <property type="entry name" value="Methylthiotransferase, N-terminal domain"/>
    <property type="match status" value="1"/>
</dbReference>
<dbReference type="PROSITE" id="PS51918">
    <property type="entry name" value="RADICAL_SAM"/>
    <property type="match status" value="1"/>
</dbReference>
<dbReference type="FunFam" id="3.40.50.12160:FF:000001">
    <property type="entry name" value="tRNA-2-methylthio-N(6)-dimethylallyladenosine synthase"/>
    <property type="match status" value="1"/>
</dbReference>
<dbReference type="SFLD" id="SFLDG01061">
    <property type="entry name" value="methylthiotransferase"/>
    <property type="match status" value="1"/>
</dbReference>
<reference evidence="18 19" key="1">
    <citation type="submission" date="2013-05" db="EMBL/GenBank/DDBJ databases">
        <title>Between feast and famine: a lifestyle of most important marine PAH-degrading bacterium Cycloclasticus sp. 7ME.</title>
        <authorList>
            <person name="Yakimov M.M."/>
            <person name="Messina E."/>
            <person name="Genovese M."/>
            <person name="Denaro R."/>
            <person name="Crisafi F."/>
            <person name="Russo D."/>
            <person name="Cappello S."/>
            <person name="Santisi S."/>
            <person name="Smedile F."/>
            <person name="Golyshina O.V."/>
            <person name="Tran H."/>
            <person name="Pieper D.H."/>
            <person name="Golyshin P.N."/>
            <person name="Giuliano L."/>
        </authorList>
    </citation>
    <scope>NUCLEOTIDE SEQUENCE [LARGE SCALE GENOMIC DNA]</scope>
    <source>
        <strain evidence="18 19">78-ME</strain>
    </source>
</reference>
<dbReference type="NCBIfam" id="TIGR01574">
    <property type="entry name" value="miaB-methiolase"/>
    <property type="match status" value="1"/>
</dbReference>
<evidence type="ECO:0000256" key="8">
    <source>
        <dbReference type="ARBA" id="ARBA00023004"/>
    </source>
</evidence>
<dbReference type="SFLD" id="SFLDF00273">
    <property type="entry name" value="(dimethylallyl)adenosine_tRNA"/>
    <property type="match status" value="1"/>
</dbReference>
<evidence type="ECO:0000313" key="18">
    <source>
        <dbReference type="EMBL" id="AGS39125.1"/>
    </source>
</evidence>
<comment type="subunit">
    <text evidence="14">Monomer.</text>
</comment>
<dbReference type="PATRIC" id="fig|1198232.3.peg.790"/>
<evidence type="ECO:0000256" key="13">
    <source>
        <dbReference type="ARBA" id="ARBA00052587"/>
    </source>
</evidence>
<organism evidence="18 19">
    <name type="scientific">Cycloclasticus zancles 78-ME</name>
    <dbReference type="NCBI Taxonomy" id="1198232"/>
    <lineage>
        <taxon>Bacteria</taxon>
        <taxon>Pseudomonadati</taxon>
        <taxon>Pseudomonadota</taxon>
        <taxon>Gammaproteobacteria</taxon>
        <taxon>Thiotrichales</taxon>
        <taxon>Piscirickettsiaceae</taxon>
        <taxon>Cycloclasticus</taxon>
    </lineage>
</organism>
<feature type="domain" description="Radical SAM core" evidence="17">
    <location>
        <begin position="143"/>
        <end position="375"/>
    </location>
</feature>
<dbReference type="HAMAP" id="MF_01864">
    <property type="entry name" value="tRNA_metthiotr_MiaB"/>
    <property type="match status" value="1"/>
</dbReference>
<evidence type="ECO:0000256" key="14">
    <source>
        <dbReference type="HAMAP-Rule" id="MF_01864"/>
    </source>
</evidence>
<keyword evidence="6 14" id="KW-0819">tRNA processing</keyword>
<dbReference type="eggNOG" id="COG0621">
    <property type="taxonomic scope" value="Bacteria"/>
</dbReference>
<dbReference type="AlphaFoldDB" id="S5TVI2"/>
<dbReference type="InterPro" id="IPR002792">
    <property type="entry name" value="TRAM_dom"/>
</dbReference>
<feature type="binding site" evidence="14">
    <location>
        <position position="164"/>
    </location>
    <ligand>
        <name>[4Fe-4S] cluster</name>
        <dbReference type="ChEBI" id="CHEBI:49883"/>
        <label>2</label>
        <note>4Fe-4S-S-AdoMet</note>
    </ligand>
</feature>
<dbReference type="GO" id="GO:0035597">
    <property type="term" value="F:tRNA-2-methylthio-N(6)-dimethylallyladenosine(37) synthase activity"/>
    <property type="evidence" value="ECO:0007669"/>
    <property type="project" value="UniProtKB-EC"/>
</dbReference>
<feature type="binding site" evidence="14">
    <location>
        <position position="49"/>
    </location>
    <ligand>
        <name>[4Fe-4S] cluster</name>
        <dbReference type="ChEBI" id="CHEBI:49883"/>
        <label>1</label>
    </ligand>
</feature>
<gene>
    <name evidence="14" type="primary">miaB</name>
    <name evidence="18" type="ORF">CYCME_0789</name>
</gene>
<feature type="binding site" evidence="14">
    <location>
        <position position="83"/>
    </location>
    <ligand>
        <name>[4Fe-4S] cluster</name>
        <dbReference type="ChEBI" id="CHEBI:49883"/>
        <label>1</label>
    </ligand>
</feature>
<dbReference type="SFLD" id="SFLDG01082">
    <property type="entry name" value="B12-binding_domain_containing"/>
    <property type="match status" value="1"/>
</dbReference>
<proteinExistence type="inferred from homology"/>
<name>S5TVI2_9GAMM</name>
<evidence type="ECO:0000313" key="19">
    <source>
        <dbReference type="Proteomes" id="UP000015380"/>
    </source>
</evidence>
<dbReference type="CDD" id="cd01335">
    <property type="entry name" value="Radical_SAM"/>
    <property type="match status" value="1"/>
</dbReference>
<evidence type="ECO:0000256" key="9">
    <source>
        <dbReference type="ARBA" id="ARBA00023014"/>
    </source>
</evidence>
<dbReference type="FunFam" id="3.80.30.20:FF:000001">
    <property type="entry name" value="tRNA-2-methylthio-N(6)-dimethylallyladenosine synthase 2"/>
    <property type="match status" value="1"/>
</dbReference>
<feature type="binding site" evidence="14">
    <location>
        <position position="157"/>
    </location>
    <ligand>
        <name>[4Fe-4S] cluster</name>
        <dbReference type="ChEBI" id="CHEBI:49883"/>
        <label>2</label>
        <note>4Fe-4S-S-AdoMet</note>
    </ligand>
</feature>
<dbReference type="InterPro" id="IPR005839">
    <property type="entry name" value="Methylthiotransferase"/>
</dbReference>
<keyword evidence="4 14" id="KW-0808">Transferase</keyword>
<dbReference type="InterPro" id="IPR020612">
    <property type="entry name" value="Methylthiotransferase_CS"/>
</dbReference>
<dbReference type="NCBIfam" id="TIGR00089">
    <property type="entry name" value="MiaB/RimO family radical SAM methylthiotransferase"/>
    <property type="match status" value="1"/>
</dbReference>
<dbReference type="InterPro" id="IPR006638">
    <property type="entry name" value="Elp3/MiaA/NifB-like_rSAM"/>
</dbReference>
<feature type="domain" description="MTTase N-terminal" evidence="16">
    <location>
        <begin position="3"/>
        <end position="120"/>
    </location>
</feature>
<evidence type="ECO:0000256" key="12">
    <source>
        <dbReference type="ARBA" id="ARBA00052380"/>
    </source>
</evidence>
<feature type="domain" description="TRAM" evidence="15">
    <location>
        <begin position="378"/>
        <end position="441"/>
    </location>
</feature>
<dbReference type="PANTHER" id="PTHR43020:SF2">
    <property type="entry name" value="MITOCHONDRIAL TRNA METHYLTHIOTRANSFERASE CDK5RAP1"/>
    <property type="match status" value="1"/>
</dbReference>
<comment type="cofactor">
    <cofactor evidence="14">
        <name>[4Fe-4S] cluster</name>
        <dbReference type="ChEBI" id="CHEBI:49883"/>
    </cofactor>
    <text evidence="14">Binds 2 [4Fe-4S] clusters. One cluster is coordinated with 3 cysteines and an exchangeable S-adenosyl-L-methionine.</text>
</comment>
<dbReference type="PANTHER" id="PTHR43020">
    <property type="entry name" value="CDK5 REGULATORY SUBUNIT-ASSOCIATED PROTEIN 1"/>
    <property type="match status" value="1"/>
</dbReference>
<feature type="binding site" evidence="14">
    <location>
        <position position="161"/>
    </location>
    <ligand>
        <name>[4Fe-4S] cluster</name>
        <dbReference type="ChEBI" id="CHEBI:49883"/>
        <label>2</label>
        <note>4Fe-4S-S-AdoMet</note>
    </ligand>
</feature>
<dbReference type="HOGENOM" id="CLU_018697_2_0_6"/>
<evidence type="ECO:0000256" key="5">
    <source>
        <dbReference type="ARBA" id="ARBA00022691"/>
    </source>
</evidence>
<dbReference type="PROSITE" id="PS01278">
    <property type="entry name" value="MTTASE_RADICAL"/>
    <property type="match status" value="1"/>
</dbReference>
<evidence type="ECO:0000256" key="3">
    <source>
        <dbReference type="ARBA" id="ARBA00022490"/>
    </source>
</evidence>
<dbReference type="EMBL" id="CP005996">
    <property type="protein sequence ID" value="AGS39125.1"/>
    <property type="molecule type" value="Genomic_DNA"/>
</dbReference>
<reference evidence="19" key="2">
    <citation type="journal article" date="2016" name="Environ. Microbiol. Rep.">
        <title>Analysis of defence systems and a conjugative IncP-1 plasmid in the marine polyaromatic hydrocarbons-degrading bacterium Cycloclasticus sp. 78-ME.</title>
        <authorList>
            <person name="Yakimov M.M."/>
            <person name="Crisafi F."/>
            <person name="Messina E."/>
            <person name="Smedile F."/>
            <person name="Lopatina A."/>
            <person name="Denaro R."/>
            <person name="Pieper D.H."/>
            <person name="Golyshin P.N."/>
            <person name="Giuliano L."/>
        </authorList>
    </citation>
    <scope>NUCLEOTIDE SEQUENCE [LARGE SCALE GENOMIC DNA]</scope>
    <source>
        <strain evidence="19">78-ME</strain>
    </source>
</reference>
<keyword evidence="5 14" id="KW-0949">S-adenosyl-L-methionine</keyword>
<dbReference type="InterPro" id="IPR013848">
    <property type="entry name" value="Methylthiotransferase_N"/>
</dbReference>
<evidence type="ECO:0000256" key="4">
    <source>
        <dbReference type="ARBA" id="ARBA00022679"/>
    </source>
</evidence>